<evidence type="ECO:0000256" key="2">
    <source>
        <dbReference type="ARBA" id="ARBA00007232"/>
    </source>
</evidence>
<dbReference type="PANTHER" id="PTHR34090">
    <property type="entry name" value="39S RIBOSOMAL PROTEIN L52, MITOCHONDRIAL"/>
    <property type="match status" value="1"/>
</dbReference>
<evidence type="ECO:0000256" key="6">
    <source>
        <dbReference type="ARBA" id="ARBA00023274"/>
    </source>
</evidence>
<protein>
    <recommendedName>
        <fullName evidence="7">Large ribosomal subunit protein mL52</fullName>
    </recommendedName>
    <alternativeName>
        <fullName evidence="8">39S ribosomal protein L52, mitochondrial</fullName>
    </alternativeName>
</protein>
<dbReference type="AlphaFoldDB" id="A0AAD8FPA1"/>
<keyword evidence="3" id="KW-0809">Transit peptide</keyword>
<evidence type="ECO:0000256" key="8">
    <source>
        <dbReference type="ARBA" id="ARBA00035425"/>
    </source>
</evidence>
<name>A0AAD8FPA1_ACIOX</name>
<accession>A0AAD8FPA1</accession>
<evidence type="ECO:0000256" key="4">
    <source>
        <dbReference type="ARBA" id="ARBA00022980"/>
    </source>
</evidence>
<dbReference type="GO" id="GO:0032543">
    <property type="term" value="P:mitochondrial translation"/>
    <property type="evidence" value="ECO:0007669"/>
    <property type="project" value="InterPro"/>
</dbReference>
<comment type="subcellular location">
    <subcellularLocation>
        <location evidence="1">Mitochondrion</location>
    </subcellularLocation>
</comment>
<keyword evidence="6" id="KW-0687">Ribonucleoprotein</keyword>
<dbReference type="Pfam" id="PF18699">
    <property type="entry name" value="MRPL52"/>
    <property type="match status" value="1"/>
</dbReference>
<comment type="caution">
    <text evidence="9">The sequence shown here is derived from an EMBL/GenBank/DDBJ whole genome shotgun (WGS) entry which is preliminary data.</text>
</comment>
<dbReference type="GO" id="GO:0003735">
    <property type="term" value="F:structural constituent of ribosome"/>
    <property type="evidence" value="ECO:0007669"/>
    <property type="project" value="InterPro"/>
</dbReference>
<dbReference type="InterPro" id="IPR034596">
    <property type="entry name" value="Ribosomal_mL52"/>
</dbReference>
<sequence>MAVPIVTGLKSGLRLCPQISQICRAQNVSLSAASQAGSKWRIENGFARSGTEYGPLTDLPDWSYADGRPAPPLKGQIRRKQEMEELARRVVMLSSEVDCGMERWRKTQEEKKKKEGKNLSLLLKSKGDRLLKK</sequence>
<proteinExistence type="inferred from homology"/>
<comment type="similarity">
    <text evidence="2">Belongs to the mitochondrion-specific ribosomal protein mL52 family.</text>
</comment>
<keyword evidence="4 9" id="KW-0689">Ribosomal protein</keyword>
<keyword evidence="5" id="KW-0496">Mitochondrion</keyword>
<dbReference type="PANTHER" id="PTHR34090:SF1">
    <property type="entry name" value="LARGE RIBOSOMAL SUBUNIT PROTEIN ML52"/>
    <property type="match status" value="1"/>
</dbReference>
<reference evidence="9" key="1">
    <citation type="submission" date="2022-02" db="EMBL/GenBank/DDBJ databases">
        <title>Atlantic sturgeon de novo genome assembly.</title>
        <authorList>
            <person name="Stock M."/>
            <person name="Klopp C."/>
            <person name="Guiguen Y."/>
            <person name="Cabau C."/>
            <person name="Parinello H."/>
            <person name="Santidrian Yebra-Pimentel E."/>
            <person name="Kuhl H."/>
            <person name="Dirks R.P."/>
            <person name="Guessner J."/>
            <person name="Wuertz S."/>
            <person name="Du K."/>
            <person name="Schartl M."/>
        </authorList>
    </citation>
    <scope>NUCLEOTIDE SEQUENCE</scope>
    <source>
        <strain evidence="9">STURGEONOMICS-FGT-2020</strain>
        <tissue evidence="9">Whole blood</tissue>
    </source>
</reference>
<evidence type="ECO:0000256" key="5">
    <source>
        <dbReference type="ARBA" id="ARBA00023128"/>
    </source>
</evidence>
<evidence type="ECO:0000256" key="3">
    <source>
        <dbReference type="ARBA" id="ARBA00022946"/>
    </source>
</evidence>
<evidence type="ECO:0000313" key="9">
    <source>
        <dbReference type="EMBL" id="KAK1151950.1"/>
    </source>
</evidence>
<evidence type="ECO:0000256" key="7">
    <source>
        <dbReference type="ARBA" id="ARBA00035181"/>
    </source>
</evidence>
<evidence type="ECO:0000313" key="10">
    <source>
        <dbReference type="Proteomes" id="UP001230051"/>
    </source>
</evidence>
<evidence type="ECO:0000256" key="1">
    <source>
        <dbReference type="ARBA" id="ARBA00004173"/>
    </source>
</evidence>
<organism evidence="9 10">
    <name type="scientific">Acipenser oxyrinchus oxyrinchus</name>
    <dbReference type="NCBI Taxonomy" id="40147"/>
    <lineage>
        <taxon>Eukaryota</taxon>
        <taxon>Metazoa</taxon>
        <taxon>Chordata</taxon>
        <taxon>Craniata</taxon>
        <taxon>Vertebrata</taxon>
        <taxon>Euteleostomi</taxon>
        <taxon>Actinopterygii</taxon>
        <taxon>Chondrostei</taxon>
        <taxon>Acipenseriformes</taxon>
        <taxon>Acipenseridae</taxon>
        <taxon>Acipenser</taxon>
    </lineage>
</organism>
<gene>
    <name evidence="9" type="primary">mrpl52</name>
    <name evidence="9" type="ORF">AOXY_G31781</name>
</gene>
<dbReference type="EMBL" id="JAGXEW010000049">
    <property type="protein sequence ID" value="KAK1151950.1"/>
    <property type="molecule type" value="Genomic_DNA"/>
</dbReference>
<keyword evidence="10" id="KW-1185">Reference proteome</keyword>
<dbReference type="Proteomes" id="UP001230051">
    <property type="component" value="Unassembled WGS sequence"/>
</dbReference>
<dbReference type="GO" id="GO:0005762">
    <property type="term" value="C:mitochondrial large ribosomal subunit"/>
    <property type="evidence" value="ECO:0007669"/>
    <property type="project" value="InterPro"/>
</dbReference>